<dbReference type="Pfam" id="PF13426">
    <property type="entry name" value="PAS_9"/>
    <property type="match status" value="2"/>
</dbReference>
<dbReference type="PROSITE" id="PS50112">
    <property type="entry name" value="PAS"/>
    <property type="match status" value="4"/>
</dbReference>
<dbReference type="Pfam" id="PF08447">
    <property type="entry name" value="PAS_3"/>
    <property type="match status" value="2"/>
</dbReference>
<comment type="subunit">
    <text evidence="11">At low DSF concentrations, interacts with RpfF.</text>
</comment>
<feature type="domain" description="PAS" evidence="17">
    <location>
        <begin position="420"/>
        <end position="468"/>
    </location>
</feature>
<dbReference type="SUPFAM" id="SSF55874">
    <property type="entry name" value="ATPase domain of HSP90 chaperone/DNA topoisomerase II/histidine kinase"/>
    <property type="match status" value="1"/>
</dbReference>
<dbReference type="InterPro" id="IPR003661">
    <property type="entry name" value="HisK_dim/P_dom"/>
</dbReference>
<dbReference type="SMART" id="SM00387">
    <property type="entry name" value="HATPase_c"/>
    <property type="match status" value="1"/>
</dbReference>
<name>A0A2W4T3W7_9GAMM</name>
<evidence type="ECO:0000256" key="4">
    <source>
        <dbReference type="ARBA" id="ARBA00022490"/>
    </source>
</evidence>
<dbReference type="FunFam" id="1.10.287.130:FF:000002">
    <property type="entry name" value="Two-component osmosensing histidine kinase"/>
    <property type="match status" value="1"/>
</dbReference>
<evidence type="ECO:0000256" key="7">
    <source>
        <dbReference type="ARBA" id="ARBA00022741"/>
    </source>
</evidence>
<evidence type="ECO:0000259" key="16">
    <source>
        <dbReference type="PROSITE" id="PS50110"/>
    </source>
</evidence>
<dbReference type="InterPro" id="IPR000700">
    <property type="entry name" value="PAS-assoc_C"/>
</dbReference>
<dbReference type="EC" id="2.7.13.3" evidence="3"/>
<reference evidence="19 20" key="1">
    <citation type="journal article" date="2018" name="Aquat. Microb. Ecol.">
        <title>Gammaproteobacterial methanotrophs dominate.</title>
        <authorList>
            <person name="Rissanen A.J."/>
            <person name="Saarenheimo J."/>
            <person name="Tiirola M."/>
            <person name="Peura S."/>
            <person name="Aalto S.L."/>
            <person name="Karvinen A."/>
            <person name="Nykanen H."/>
        </authorList>
    </citation>
    <scope>NUCLEOTIDE SEQUENCE [LARGE SCALE GENOMIC DNA]</scope>
    <source>
        <strain evidence="19">AMbin10</strain>
    </source>
</reference>
<dbReference type="PANTHER" id="PTHR45339">
    <property type="entry name" value="HYBRID SIGNAL TRANSDUCTION HISTIDINE KINASE J"/>
    <property type="match status" value="1"/>
</dbReference>
<dbReference type="PANTHER" id="PTHR45339:SF5">
    <property type="entry name" value="HISTIDINE KINASE"/>
    <property type="match status" value="1"/>
</dbReference>
<dbReference type="SMART" id="SM00091">
    <property type="entry name" value="PAS"/>
    <property type="match status" value="5"/>
</dbReference>
<dbReference type="SMART" id="SM00448">
    <property type="entry name" value="REC"/>
    <property type="match status" value="1"/>
</dbReference>
<dbReference type="Pfam" id="PF00072">
    <property type="entry name" value="Response_reg"/>
    <property type="match status" value="1"/>
</dbReference>
<proteinExistence type="predicted"/>
<evidence type="ECO:0000313" key="19">
    <source>
        <dbReference type="EMBL" id="PZN77447.1"/>
    </source>
</evidence>
<keyword evidence="10" id="KW-0902">Two-component regulatory system</keyword>
<dbReference type="PROSITE" id="PS50113">
    <property type="entry name" value="PAC"/>
    <property type="match status" value="5"/>
</dbReference>
<dbReference type="PROSITE" id="PS50110">
    <property type="entry name" value="RESPONSE_REGULATORY"/>
    <property type="match status" value="1"/>
</dbReference>
<evidence type="ECO:0000256" key="9">
    <source>
        <dbReference type="ARBA" id="ARBA00022840"/>
    </source>
</evidence>
<gene>
    <name evidence="19" type="ORF">DM484_14780</name>
</gene>
<dbReference type="AlphaFoldDB" id="A0A2W4T3W7"/>
<keyword evidence="5 13" id="KW-0597">Phosphoprotein</keyword>
<dbReference type="InterPro" id="IPR035965">
    <property type="entry name" value="PAS-like_dom_sf"/>
</dbReference>
<dbReference type="Pfam" id="PF00512">
    <property type="entry name" value="HisKA"/>
    <property type="match status" value="1"/>
</dbReference>
<evidence type="ECO:0000256" key="10">
    <source>
        <dbReference type="ARBA" id="ARBA00023012"/>
    </source>
</evidence>
<evidence type="ECO:0000256" key="8">
    <source>
        <dbReference type="ARBA" id="ARBA00022777"/>
    </source>
</evidence>
<dbReference type="InterPro" id="IPR000014">
    <property type="entry name" value="PAS"/>
</dbReference>
<dbReference type="InterPro" id="IPR003594">
    <property type="entry name" value="HATPase_dom"/>
</dbReference>
<dbReference type="InterPro" id="IPR001789">
    <property type="entry name" value="Sig_transdc_resp-reg_receiver"/>
</dbReference>
<dbReference type="FunFam" id="3.30.450.20:FF:000099">
    <property type="entry name" value="Sensory box sensor histidine kinase"/>
    <property type="match status" value="1"/>
</dbReference>
<keyword evidence="4" id="KW-0963">Cytoplasm</keyword>
<dbReference type="GO" id="GO:0000155">
    <property type="term" value="F:phosphorelay sensor kinase activity"/>
    <property type="evidence" value="ECO:0007669"/>
    <property type="project" value="InterPro"/>
</dbReference>
<feature type="domain" description="PAC" evidence="18">
    <location>
        <begin position="367"/>
        <end position="419"/>
    </location>
</feature>
<evidence type="ECO:0000259" key="18">
    <source>
        <dbReference type="PROSITE" id="PS50113"/>
    </source>
</evidence>
<evidence type="ECO:0000256" key="3">
    <source>
        <dbReference type="ARBA" id="ARBA00012438"/>
    </source>
</evidence>
<dbReference type="GO" id="GO:0005737">
    <property type="term" value="C:cytoplasm"/>
    <property type="evidence" value="ECO:0007669"/>
    <property type="project" value="UniProtKB-SubCell"/>
</dbReference>
<comment type="subcellular location">
    <subcellularLocation>
        <location evidence="2">Cytoplasm</location>
    </subcellularLocation>
</comment>
<evidence type="ECO:0000259" key="15">
    <source>
        <dbReference type="PROSITE" id="PS50109"/>
    </source>
</evidence>
<feature type="non-terminal residue" evidence="19">
    <location>
        <position position="1222"/>
    </location>
</feature>
<dbReference type="PRINTS" id="PR00344">
    <property type="entry name" value="BCTRLSENSOR"/>
</dbReference>
<keyword evidence="7" id="KW-0547">Nucleotide-binding</keyword>
<evidence type="ECO:0000256" key="5">
    <source>
        <dbReference type="ARBA" id="ARBA00022553"/>
    </source>
</evidence>
<feature type="domain" description="PAS" evidence="17">
    <location>
        <begin position="296"/>
        <end position="339"/>
    </location>
</feature>
<organism evidence="19 20">
    <name type="scientific">Candidatus Methylumidiphilus alinenensis</name>
    <dbReference type="NCBI Taxonomy" id="2202197"/>
    <lineage>
        <taxon>Bacteria</taxon>
        <taxon>Pseudomonadati</taxon>
        <taxon>Pseudomonadota</taxon>
        <taxon>Gammaproteobacteria</taxon>
        <taxon>Methylococcales</taxon>
        <taxon>Candidatus Methylumidiphilus</taxon>
    </lineage>
</organism>
<dbReference type="GO" id="GO:0032991">
    <property type="term" value="C:protein-containing complex"/>
    <property type="evidence" value="ECO:0007669"/>
    <property type="project" value="UniProtKB-ARBA"/>
</dbReference>
<sequence length="1222" mass="137889">MNIFDFSSTAVTSSLLLLLLLAFYAFRFRFLRQEAELNAGRLEQERTRLRTLLRTIPDLVWLKDMDGVFQFCNPSMEKLCGATEEEIIGKTDYDFLDQGLADFVRERDRIAAQSDKPVTNEEWLTSKHDNRRGLFQTTKTPVHDANGKLIGVLGVARDITPLHKTQIALDKRVKELDCLLAIYRATLDTQKPLPEVLQAVAELLPSGWLYPEFTVASIEWEGQCYASANFCDSVVQQTTPIIIGDEVRGSVSVAFSFSEKWQMPCPSEGCRLLEAVADRLASIFKHRADEEMAKRREEIFQAIVSQASESIALLDPVGHQFVEFNDAACQDLGYSREEFACLQPSDIQAEFDEETMRRLDREILATGSAQFDTLHRHKNGSLRNVHVFLKAIRLQERAYLSVVWSDITERKQAETQLRESEVRYRLLSENSSDVIWLFDLACERFVYVSPSVEKLRGYTVEETLQQTMQQTVAAESWAKINEDIPARVAAFMSGDMAALTKSREIIVTCKGGGTVSAEVVTTLIVDAEGKVTHMQGVTRDITERVAAETALFERESEYRNQLVNLVKERTQELAEALEKIKINEERYSLALEASKDGLWDLNLITNKAFCNPAYFRMLGYEPDEFGEYTISQFNDLLHSEDRWGVLLVLKGLKDKSRESVEIVFRMRSKAGSYQWIMSRGKVVERDDLGNPVRLVGTHTDITERKQHEAILQESEGRFRSMADSSPMLIWMSGPDKLCTYFNKTWLRFTGKTLEQESGNGWAEGIHPDDIQTCLDVYFGAFDQRQPFEMDYRLLRFDGEYRWFLDSGRPRFDARGQFLGYIGSCVDITDRKLAEVELLSARAAAEAANLAKSTFLANMSHEIRTPMNAIIGLTYLLQRDITEPAQVQRLEKVSDAAKHLLSVINDVLDLSKIEANHITLEESPVNVAAIISQTRNLMADRIESRQLRLIQEVDSRLKTLPLQGDPLRIGQILINYVSNAIKFTERGSITLRVLLVDKQDETVDLRFEVEDTGIGISQEHQGVIFNAFEQAQSSTTRQYGGTGLGLSISKRLARLMGGDTGVISVPGQGSTFWFSVRLRRGPALQQQAVDEVSAHITGGQNILLVEDNDINQEVARDLLESVGLKVDIANHGGEALEKLLVGSYDLVLMDMQMPVMDGLEATRKIRAMDRYKNLPILAMTANAFSEDRQRCMEAGMNGYVAKPVEAKLLYAALARWLPGNGRA</sequence>
<evidence type="ECO:0000259" key="17">
    <source>
        <dbReference type="PROSITE" id="PS50112"/>
    </source>
</evidence>
<dbReference type="SUPFAM" id="SSF52172">
    <property type="entry name" value="CheY-like"/>
    <property type="match status" value="1"/>
</dbReference>
<evidence type="ECO:0000256" key="14">
    <source>
        <dbReference type="SAM" id="Coils"/>
    </source>
</evidence>
<feature type="domain" description="Histidine kinase" evidence="15">
    <location>
        <begin position="857"/>
        <end position="1079"/>
    </location>
</feature>
<dbReference type="InterPro" id="IPR013656">
    <property type="entry name" value="PAS_4"/>
</dbReference>
<dbReference type="Gene3D" id="1.10.287.130">
    <property type="match status" value="1"/>
</dbReference>
<feature type="domain" description="PAS" evidence="17">
    <location>
        <begin position="583"/>
        <end position="642"/>
    </location>
</feature>
<keyword evidence="14" id="KW-0175">Coiled coil</keyword>
<dbReference type="InterPro" id="IPR036890">
    <property type="entry name" value="HATPase_C_sf"/>
</dbReference>
<dbReference type="GO" id="GO:0005524">
    <property type="term" value="F:ATP binding"/>
    <property type="evidence" value="ECO:0007669"/>
    <property type="project" value="UniProtKB-KW"/>
</dbReference>
<feature type="coiled-coil region" evidence="14">
    <location>
        <begin position="559"/>
        <end position="586"/>
    </location>
</feature>
<dbReference type="Pfam" id="PF08448">
    <property type="entry name" value="PAS_4"/>
    <property type="match status" value="1"/>
</dbReference>
<feature type="domain" description="PAS" evidence="17">
    <location>
        <begin position="45"/>
        <end position="115"/>
    </location>
</feature>
<dbReference type="SMART" id="SM00086">
    <property type="entry name" value="PAC"/>
    <property type="match status" value="5"/>
</dbReference>
<feature type="domain" description="PAC" evidence="18">
    <location>
        <begin position="658"/>
        <end position="713"/>
    </location>
</feature>
<dbReference type="CDD" id="cd16922">
    <property type="entry name" value="HATPase_EvgS-ArcB-TorS-like"/>
    <property type="match status" value="1"/>
</dbReference>
<keyword evidence="8 19" id="KW-0418">Kinase</keyword>
<dbReference type="EMBL" id="QJPH01000335">
    <property type="protein sequence ID" value="PZN77447.1"/>
    <property type="molecule type" value="Genomic_DNA"/>
</dbReference>
<feature type="domain" description="PAC" evidence="18">
    <location>
        <begin position="119"/>
        <end position="171"/>
    </location>
</feature>
<dbReference type="Gene3D" id="3.30.565.10">
    <property type="entry name" value="Histidine kinase-like ATPase, C-terminal domain"/>
    <property type="match status" value="1"/>
</dbReference>
<feature type="domain" description="PAC" evidence="18">
    <location>
        <begin position="787"/>
        <end position="839"/>
    </location>
</feature>
<feature type="domain" description="PAC" evidence="18">
    <location>
        <begin position="501"/>
        <end position="553"/>
    </location>
</feature>
<evidence type="ECO:0000256" key="13">
    <source>
        <dbReference type="PROSITE-ProRule" id="PRU00169"/>
    </source>
</evidence>
<dbReference type="InterPro" id="IPR001610">
    <property type="entry name" value="PAC"/>
</dbReference>
<dbReference type="PROSITE" id="PS50109">
    <property type="entry name" value="HIS_KIN"/>
    <property type="match status" value="1"/>
</dbReference>
<dbReference type="Gene3D" id="3.40.50.2300">
    <property type="match status" value="1"/>
</dbReference>
<dbReference type="InterPro" id="IPR005467">
    <property type="entry name" value="His_kinase_dom"/>
</dbReference>
<keyword evidence="6" id="KW-0808">Transferase</keyword>
<feature type="domain" description="Response regulatory" evidence="16">
    <location>
        <begin position="1100"/>
        <end position="1216"/>
    </location>
</feature>
<feature type="modified residue" description="4-aspartylphosphate" evidence="13">
    <location>
        <position position="1149"/>
    </location>
</feature>
<evidence type="ECO:0000256" key="6">
    <source>
        <dbReference type="ARBA" id="ARBA00022679"/>
    </source>
</evidence>
<dbReference type="SUPFAM" id="SSF47384">
    <property type="entry name" value="Homodimeric domain of signal transducing histidine kinase"/>
    <property type="match status" value="1"/>
</dbReference>
<dbReference type="Gene3D" id="3.30.450.20">
    <property type="entry name" value="PAS domain"/>
    <property type="match status" value="5"/>
</dbReference>
<dbReference type="SMART" id="SM00388">
    <property type="entry name" value="HisKA"/>
    <property type="match status" value="1"/>
</dbReference>
<dbReference type="SUPFAM" id="SSF55785">
    <property type="entry name" value="PYP-like sensor domain (PAS domain)"/>
    <property type="match status" value="5"/>
</dbReference>
<comment type="catalytic activity">
    <reaction evidence="1">
        <text>ATP + protein L-histidine = ADP + protein N-phospho-L-histidine.</text>
        <dbReference type="EC" id="2.7.13.3"/>
    </reaction>
</comment>
<dbReference type="NCBIfam" id="TIGR00229">
    <property type="entry name" value="sensory_box"/>
    <property type="match status" value="5"/>
</dbReference>
<dbReference type="InterPro" id="IPR013655">
    <property type="entry name" value="PAS_fold_3"/>
</dbReference>
<dbReference type="Pfam" id="PF02518">
    <property type="entry name" value="HATPase_c"/>
    <property type="match status" value="1"/>
</dbReference>
<dbReference type="InterPro" id="IPR036097">
    <property type="entry name" value="HisK_dim/P_sf"/>
</dbReference>
<dbReference type="FunFam" id="3.30.565.10:FF:000010">
    <property type="entry name" value="Sensor histidine kinase RcsC"/>
    <property type="match status" value="1"/>
</dbReference>
<dbReference type="Proteomes" id="UP000249396">
    <property type="component" value="Unassembled WGS sequence"/>
</dbReference>
<dbReference type="CDD" id="cd17546">
    <property type="entry name" value="REC_hyHK_CKI1_RcsC-like"/>
    <property type="match status" value="1"/>
</dbReference>
<evidence type="ECO:0000256" key="1">
    <source>
        <dbReference type="ARBA" id="ARBA00000085"/>
    </source>
</evidence>
<comment type="caution">
    <text evidence="19">The sequence shown here is derived from an EMBL/GenBank/DDBJ whole genome shotgun (WGS) entry which is preliminary data.</text>
</comment>
<dbReference type="InterPro" id="IPR004358">
    <property type="entry name" value="Sig_transdc_His_kin-like_C"/>
</dbReference>
<keyword evidence="9" id="KW-0067">ATP-binding</keyword>
<evidence type="ECO:0000256" key="12">
    <source>
        <dbReference type="ARBA" id="ARBA00068150"/>
    </source>
</evidence>
<dbReference type="InterPro" id="IPR011006">
    <property type="entry name" value="CheY-like_superfamily"/>
</dbReference>
<evidence type="ECO:0000256" key="2">
    <source>
        <dbReference type="ARBA" id="ARBA00004496"/>
    </source>
</evidence>
<protein>
    <recommendedName>
        <fullName evidence="12">Sensory/regulatory protein RpfC</fullName>
        <ecNumber evidence="3">2.7.13.3</ecNumber>
    </recommendedName>
</protein>
<evidence type="ECO:0000313" key="20">
    <source>
        <dbReference type="Proteomes" id="UP000249396"/>
    </source>
</evidence>
<accession>A0A2W4T3W7</accession>
<dbReference type="CDD" id="cd00082">
    <property type="entry name" value="HisKA"/>
    <property type="match status" value="1"/>
</dbReference>
<evidence type="ECO:0000256" key="11">
    <source>
        <dbReference type="ARBA" id="ARBA00064003"/>
    </source>
</evidence>
<dbReference type="CDD" id="cd00130">
    <property type="entry name" value="PAS"/>
    <property type="match status" value="5"/>
</dbReference>